<feature type="chain" id="PRO_5011753725" evidence="2">
    <location>
        <begin position="26"/>
        <end position="262"/>
    </location>
</feature>
<protein>
    <submittedName>
        <fullName evidence="3">Uncharacterized protein</fullName>
    </submittedName>
</protein>
<evidence type="ECO:0000313" key="3">
    <source>
        <dbReference type="EMBL" id="SDX33443.1"/>
    </source>
</evidence>
<dbReference type="EMBL" id="FNNZ01000021">
    <property type="protein sequence ID" value="SDX33443.1"/>
    <property type="molecule type" value="Genomic_DNA"/>
</dbReference>
<gene>
    <name evidence="3" type="ORF">SAMN05421783_12155</name>
</gene>
<feature type="region of interest" description="Disordered" evidence="1">
    <location>
        <begin position="109"/>
        <end position="262"/>
    </location>
</feature>
<dbReference type="AlphaFoldDB" id="A0A1H3AUX0"/>
<organism evidence="3 4">
    <name type="scientific">Thiocapsa roseopersicina</name>
    <dbReference type="NCBI Taxonomy" id="1058"/>
    <lineage>
        <taxon>Bacteria</taxon>
        <taxon>Pseudomonadati</taxon>
        <taxon>Pseudomonadota</taxon>
        <taxon>Gammaproteobacteria</taxon>
        <taxon>Chromatiales</taxon>
        <taxon>Chromatiaceae</taxon>
        <taxon>Thiocapsa</taxon>
    </lineage>
</organism>
<feature type="compositionally biased region" description="Polar residues" evidence="1">
    <location>
        <begin position="131"/>
        <end position="144"/>
    </location>
</feature>
<evidence type="ECO:0000313" key="4">
    <source>
        <dbReference type="Proteomes" id="UP000198816"/>
    </source>
</evidence>
<sequence>MTPFSIVAGLLLGLVSATAHQGAFAAESWRQARQPTWGDEPVYSDGYEMQRSEFDSGSHDPYEYRDDDLRRNDDRTWTGSGYAGYDIAPGAGSELDGFVDRDGRWVEGGREPAKRYRGDPSGPPVIGRYSDATSPSISTGTVSTEPWVDLDARTVQGGWRESSPGPSPWGEGAAPVSPQPEYRFRGDPQPWSGRWSGQGETPGYRFRPLTGQEAEQRAQTPGWRPLEPDRDDRGGRTRAPAGLMDALTPPPRTFGFEPAPWP</sequence>
<evidence type="ECO:0000256" key="2">
    <source>
        <dbReference type="SAM" id="SignalP"/>
    </source>
</evidence>
<feature type="signal peptide" evidence="2">
    <location>
        <begin position="1"/>
        <end position="25"/>
    </location>
</feature>
<name>A0A1H3AUX0_THIRO</name>
<evidence type="ECO:0000256" key="1">
    <source>
        <dbReference type="SAM" id="MobiDB-lite"/>
    </source>
</evidence>
<feature type="compositionally biased region" description="Basic and acidic residues" evidence="1">
    <location>
        <begin position="109"/>
        <end position="118"/>
    </location>
</feature>
<feature type="compositionally biased region" description="Basic and acidic residues" evidence="1">
    <location>
        <begin position="226"/>
        <end position="235"/>
    </location>
</feature>
<dbReference type="Proteomes" id="UP000198816">
    <property type="component" value="Unassembled WGS sequence"/>
</dbReference>
<reference evidence="4" key="1">
    <citation type="submission" date="2016-10" db="EMBL/GenBank/DDBJ databases">
        <authorList>
            <person name="Varghese N."/>
            <person name="Submissions S."/>
        </authorList>
    </citation>
    <scope>NUCLEOTIDE SEQUENCE [LARGE SCALE GENOMIC DNA]</scope>
    <source>
        <strain evidence="4">DSM 217</strain>
    </source>
</reference>
<proteinExistence type="predicted"/>
<accession>A0A1H3AUX0</accession>
<keyword evidence="4" id="KW-1185">Reference proteome</keyword>
<keyword evidence="2" id="KW-0732">Signal</keyword>
<dbReference type="STRING" id="1058.SAMN05421783_12155"/>